<dbReference type="InterPro" id="IPR004255">
    <property type="entry name" value="O-acyltransferase_WSD1_N"/>
</dbReference>
<dbReference type="NCBIfam" id="TIGR02946">
    <property type="entry name" value="acyl_WS_DGAT"/>
    <property type="match status" value="1"/>
</dbReference>
<keyword evidence="8 11" id="KW-0443">Lipid metabolism</keyword>
<proteinExistence type="inferred from homology"/>
<gene>
    <name evidence="14" type="ORF">SHTP_3091</name>
</gene>
<evidence type="ECO:0000256" key="4">
    <source>
        <dbReference type="ARBA" id="ARBA00013244"/>
    </source>
</evidence>
<organism evidence="14 15">
    <name type="scientific">Mycobacterium ulcerans subsp. shinshuense</name>
    <dbReference type="NCBI Taxonomy" id="1124626"/>
    <lineage>
        <taxon>Bacteria</taxon>
        <taxon>Bacillati</taxon>
        <taxon>Actinomycetota</taxon>
        <taxon>Actinomycetes</taxon>
        <taxon>Mycobacteriales</taxon>
        <taxon>Mycobacteriaceae</taxon>
        <taxon>Mycobacterium</taxon>
        <taxon>Mycobacterium ulcerans group</taxon>
    </lineage>
</organism>
<dbReference type="InterPro" id="IPR009721">
    <property type="entry name" value="O-acyltransferase_WSD1_C"/>
</dbReference>
<evidence type="ECO:0000256" key="7">
    <source>
        <dbReference type="ARBA" id="ARBA00022798"/>
    </source>
</evidence>
<feature type="domain" description="O-acyltransferase WSD1 C-terminal" evidence="13">
    <location>
        <begin position="316"/>
        <end position="460"/>
    </location>
</feature>
<dbReference type="RefSeq" id="WP_096371123.1">
    <property type="nucleotide sequence ID" value="NZ_AP017624.1"/>
</dbReference>
<dbReference type="Pfam" id="PF06974">
    <property type="entry name" value="WS_DGAT_C"/>
    <property type="match status" value="1"/>
</dbReference>
<dbReference type="GO" id="GO:0071731">
    <property type="term" value="P:response to nitric oxide"/>
    <property type="evidence" value="ECO:0007669"/>
    <property type="project" value="TreeGrafter"/>
</dbReference>
<dbReference type="GO" id="GO:0051701">
    <property type="term" value="P:biological process involved in interaction with host"/>
    <property type="evidence" value="ECO:0007669"/>
    <property type="project" value="TreeGrafter"/>
</dbReference>
<dbReference type="Pfam" id="PF03007">
    <property type="entry name" value="WS_DGAT_cat"/>
    <property type="match status" value="1"/>
</dbReference>
<evidence type="ECO:0000256" key="1">
    <source>
        <dbReference type="ARBA" id="ARBA00004771"/>
    </source>
</evidence>
<dbReference type="GO" id="GO:0019432">
    <property type="term" value="P:triglyceride biosynthetic process"/>
    <property type="evidence" value="ECO:0007669"/>
    <property type="project" value="UniProtKB-UniPathway"/>
</dbReference>
<keyword evidence="5 11" id="KW-0444">Lipid biosynthesis</keyword>
<comment type="pathway">
    <text evidence="2">Lipid metabolism.</text>
</comment>
<dbReference type="GO" id="GO:0006071">
    <property type="term" value="P:glycerol metabolic process"/>
    <property type="evidence" value="ECO:0007669"/>
    <property type="project" value="UniProtKB-KW"/>
</dbReference>
<evidence type="ECO:0000256" key="10">
    <source>
        <dbReference type="ARBA" id="ARBA00048109"/>
    </source>
</evidence>
<dbReference type="InterPro" id="IPR045034">
    <property type="entry name" value="O-acyltransferase_WSD1-like"/>
</dbReference>
<evidence type="ECO:0000256" key="3">
    <source>
        <dbReference type="ARBA" id="ARBA00009587"/>
    </source>
</evidence>
<dbReference type="InterPro" id="IPR014292">
    <property type="entry name" value="Acyl_transf_WS/DGAT"/>
</dbReference>
<reference evidence="14 15" key="1">
    <citation type="submission" date="2016-08" db="EMBL/GenBank/DDBJ databases">
        <title>Complete genome sequence of Mycobacterium shinshuense, a subspecies of M. ulcerans.</title>
        <authorList>
            <person name="Yoshida M."/>
            <person name="Ogura Y."/>
            <person name="Hayashi T."/>
            <person name="Hoshino Y."/>
        </authorList>
    </citation>
    <scope>NUCLEOTIDE SEQUENCE [LARGE SCALE GENOMIC DNA]</scope>
    <source>
        <strain evidence="15">ATCC 33728</strain>
    </source>
</reference>
<dbReference type="PANTHER" id="PTHR31650">
    <property type="entry name" value="O-ACYLTRANSFERASE (WSD1-LIKE) FAMILY PROTEIN"/>
    <property type="match status" value="1"/>
</dbReference>
<accession>A0A1B4Y523</accession>
<evidence type="ECO:0000256" key="8">
    <source>
        <dbReference type="ARBA" id="ARBA00023098"/>
    </source>
</evidence>
<protein>
    <recommendedName>
        <fullName evidence="4 11">Diacylglycerol O-acyltransferase</fullName>
        <ecNumber evidence="4 11">2.3.1.20</ecNumber>
    </recommendedName>
</protein>
<sequence>MHPLDPLDALMLTAELVSNPMHVGALLILSPPPGSGADYVDQLHRETLAGGEPIDPRLRRYPHRGVDTGGVWVWRDAQAVDIGYHCQRRSVDAGRDAFWRLIAELDAQRLELSRPMWMSYLIDGLEDGRFAFYIKVHHTVVDGVAGFQMSAEALSTDPECRSMPPFYADRHLDHPPSSTSTGLLARLFAPLRSLAGAAASGIGLINHVVAGEASTVWDSLIGHTTVLPFTAPYTRFNGRLGAQRAVAAGSWSRHRIEAIQRAADVRANDVVTAVIAGALRRWLLAHSELPDHSLVAICPITVRDREHPSAPDEHANMFGLWLCPLGTDLPDPHRRLDLIHRSMSEGKHWVRARGSAASLLTTAASIAATVVFPLLPFTPKIRTGYNLPISHVGGPRAERYWNGAHVDEMYPVSTVYDGQALNVTTCSYADRIGFGYVAGREVMPDIDTLIPLTEECLTELESCVRVPPRLSGHIG</sequence>
<dbReference type="GO" id="GO:0005886">
    <property type="term" value="C:plasma membrane"/>
    <property type="evidence" value="ECO:0007669"/>
    <property type="project" value="TreeGrafter"/>
</dbReference>
<dbReference type="SUPFAM" id="SSF52777">
    <property type="entry name" value="CoA-dependent acyltransferases"/>
    <property type="match status" value="1"/>
</dbReference>
<dbReference type="UniPathway" id="UPA00282"/>
<evidence type="ECO:0000256" key="11">
    <source>
        <dbReference type="RuleBase" id="RU361241"/>
    </source>
</evidence>
<dbReference type="EMBL" id="AP017624">
    <property type="protein sequence ID" value="BAV42151.1"/>
    <property type="molecule type" value="Genomic_DNA"/>
</dbReference>
<evidence type="ECO:0000259" key="12">
    <source>
        <dbReference type="Pfam" id="PF03007"/>
    </source>
</evidence>
<dbReference type="EC" id="2.3.1.20" evidence="4 11"/>
<evidence type="ECO:0000256" key="5">
    <source>
        <dbReference type="ARBA" id="ARBA00022516"/>
    </source>
</evidence>
<keyword evidence="9 11" id="KW-0012">Acyltransferase</keyword>
<comment type="pathway">
    <text evidence="1 11">Glycerolipid metabolism; triacylglycerol biosynthesis.</text>
</comment>
<feature type="domain" description="O-acyltransferase WSD1-like N-terminal" evidence="12">
    <location>
        <begin position="4"/>
        <end position="271"/>
    </location>
</feature>
<dbReference type="GeneID" id="93437684"/>
<evidence type="ECO:0000313" key="15">
    <source>
        <dbReference type="Proteomes" id="UP000218067"/>
    </source>
</evidence>
<evidence type="ECO:0000313" key="14">
    <source>
        <dbReference type="EMBL" id="BAV42151.1"/>
    </source>
</evidence>
<evidence type="ECO:0000256" key="2">
    <source>
        <dbReference type="ARBA" id="ARBA00005189"/>
    </source>
</evidence>
<evidence type="ECO:0000256" key="9">
    <source>
        <dbReference type="ARBA" id="ARBA00023315"/>
    </source>
</evidence>
<dbReference type="GO" id="GO:0001666">
    <property type="term" value="P:response to hypoxia"/>
    <property type="evidence" value="ECO:0007669"/>
    <property type="project" value="TreeGrafter"/>
</dbReference>
<evidence type="ECO:0000259" key="13">
    <source>
        <dbReference type="Pfam" id="PF06974"/>
    </source>
</evidence>
<keyword evidence="6 11" id="KW-0808">Transferase</keyword>
<dbReference type="Proteomes" id="UP000218067">
    <property type="component" value="Chromosome"/>
</dbReference>
<dbReference type="PANTHER" id="PTHR31650:SF1">
    <property type="entry name" value="WAX ESTER SYNTHASE_DIACYLGLYCEROL ACYLTRANSFERASE 4-RELATED"/>
    <property type="match status" value="1"/>
</dbReference>
<evidence type="ECO:0000256" key="6">
    <source>
        <dbReference type="ARBA" id="ARBA00022679"/>
    </source>
</evidence>
<comment type="similarity">
    <text evidence="3 11">Belongs to the long-chain O-acyltransferase family.</text>
</comment>
<keyword evidence="7 11" id="KW-0319">Glycerol metabolism</keyword>
<name>A0A1B4Y523_MYCUL</name>
<comment type="catalytic activity">
    <reaction evidence="10 11">
        <text>an acyl-CoA + a 1,2-diacyl-sn-glycerol = a triacyl-sn-glycerol + CoA</text>
        <dbReference type="Rhea" id="RHEA:10868"/>
        <dbReference type="ChEBI" id="CHEBI:17815"/>
        <dbReference type="ChEBI" id="CHEBI:57287"/>
        <dbReference type="ChEBI" id="CHEBI:58342"/>
        <dbReference type="ChEBI" id="CHEBI:64615"/>
        <dbReference type="EC" id="2.3.1.20"/>
    </reaction>
</comment>
<dbReference type="AlphaFoldDB" id="A0A1B4Y523"/>
<dbReference type="GO" id="GO:0004144">
    <property type="term" value="F:diacylglycerol O-acyltransferase activity"/>
    <property type="evidence" value="ECO:0007669"/>
    <property type="project" value="UniProtKB-EC"/>
</dbReference>